<proteinExistence type="predicted"/>
<feature type="compositionally biased region" description="Basic and acidic residues" evidence="1">
    <location>
        <begin position="507"/>
        <end position="523"/>
    </location>
</feature>
<name>A0AAJ0ME87_9PEZI</name>
<feature type="compositionally biased region" description="Basic residues" evidence="1">
    <location>
        <begin position="416"/>
        <end position="425"/>
    </location>
</feature>
<accession>A0AAJ0ME87</accession>
<feature type="compositionally biased region" description="Basic and acidic residues" evidence="1">
    <location>
        <begin position="396"/>
        <end position="415"/>
    </location>
</feature>
<feature type="compositionally biased region" description="Low complexity" evidence="1">
    <location>
        <begin position="441"/>
        <end position="454"/>
    </location>
</feature>
<feature type="compositionally biased region" description="Polar residues" evidence="1">
    <location>
        <begin position="186"/>
        <end position="195"/>
    </location>
</feature>
<feature type="compositionally biased region" description="Basic and acidic residues" evidence="1">
    <location>
        <begin position="113"/>
        <end position="125"/>
    </location>
</feature>
<feature type="region of interest" description="Disordered" evidence="1">
    <location>
        <begin position="337"/>
        <end position="530"/>
    </location>
</feature>
<organism evidence="2 3">
    <name type="scientific">Lasiosphaeria hispida</name>
    <dbReference type="NCBI Taxonomy" id="260671"/>
    <lineage>
        <taxon>Eukaryota</taxon>
        <taxon>Fungi</taxon>
        <taxon>Dikarya</taxon>
        <taxon>Ascomycota</taxon>
        <taxon>Pezizomycotina</taxon>
        <taxon>Sordariomycetes</taxon>
        <taxon>Sordariomycetidae</taxon>
        <taxon>Sordariales</taxon>
        <taxon>Lasiosphaeriaceae</taxon>
        <taxon>Lasiosphaeria</taxon>
    </lineage>
</organism>
<protein>
    <submittedName>
        <fullName evidence="2">Uncharacterized protein</fullName>
    </submittedName>
</protein>
<feature type="compositionally biased region" description="Low complexity" evidence="1">
    <location>
        <begin position="240"/>
        <end position="262"/>
    </location>
</feature>
<evidence type="ECO:0000313" key="2">
    <source>
        <dbReference type="EMBL" id="KAK3353241.1"/>
    </source>
</evidence>
<dbReference type="Proteomes" id="UP001275084">
    <property type="component" value="Unassembled WGS sequence"/>
</dbReference>
<feature type="compositionally biased region" description="Polar residues" evidence="1">
    <location>
        <begin position="212"/>
        <end position="231"/>
    </location>
</feature>
<feature type="region of interest" description="Disordered" evidence="1">
    <location>
        <begin position="186"/>
        <end position="300"/>
    </location>
</feature>
<evidence type="ECO:0000313" key="3">
    <source>
        <dbReference type="Proteomes" id="UP001275084"/>
    </source>
</evidence>
<comment type="caution">
    <text evidence="2">The sequence shown here is derived from an EMBL/GenBank/DDBJ whole genome shotgun (WGS) entry which is preliminary data.</text>
</comment>
<dbReference type="AlphaFoldDB" id="A0AAJ0ME87"/>
<reference evidence="2" key="1">
    <citation type="journal article" date="2023" name="Mol. Phylogenet. Evol.">
        <title>Genome-scale phylogeny and comparative genomics of the fungal order Sordariales.</title>
        <authorList>
            <person name="Hensen N."/>
            <person name="Bonometti L."/>
            <person name="Westerberg I."/>
            <person name="Brannstrom I.O."/>
            <person name="Guillou S."/>
            <person name="Cros-Aarteil S."/>
            <person name="Calhoun S."/>
            <person name="Haridas S."/>
            <person name="Kuo A."/>
            <person name="Mondo S."/>
            <person name="Pangilinan J."/>
            <person name="Riley R."/>
            <person name="LaButti K."/>
            <person name="Andreopoulos B."/>
            <person name="Lipzen A."/>
            <person name="Chen C."/>
            <person name="Yan M."/>
            <person name="Daum C."/>
            <person name="Ng V."/>
            <person name="Clum A."/>
            <person name="Steindorff A."/>
            <person name="Ohm R.A."/>
            <person name="Martin F."/>
            <person name="Silar P."/>
            <person name="Natvig D.O."/>
            <person name="Lalanne C."/>
            <person name="Gautier V."/>
            <person name="Ament-Velasquez S.L."/>
            <person name="Kruys A."/>
            <person name="Hutchinson M.I."/>
            <person name="Powell A.J."/>
            <person name="Barry K."/>
            <person name="Miller A.N."/>
            <person name="Grigoriev I.V."/>
            <person name="Debuchy R."/>
            <person name="Gladieux P."/>
            <person name="Hiltunen Thoren M."/>
            <person name="Johannesson H."/>
        </authorList>
    </citation>
    <scope>NUCLEOTIDE SEQUENCE</scope>
    <source>
        <strain evidence="2">CBS 955.72</strain>
    </source>
</reference>
<reference evidence="2" key="2">
    <citation type="submission" date="2023-06" db="EMBL/GenBank/DDBJ databases">
        <authorList>
            <consortium name="Lawrence Berkeley National Laboratory"/>
            <person name="Haridas S."/>
            <person name="Hensen N."/>
            <person name="Bonometti L."/>
            <person name="Westerberg I."/>
            <person name="Brannstrom I.O."/>
            <person name="Guillou S."/>
            <person name="Cros-Aarteil S."/>
            <person name="Calhoun S."/>
            <person name="Kuo A."/>
            <person name="Mondo S."/>
            <person name="Pangilinan J."/>
            <person name="Riley R."/>
            <person name="Labutti K."/>
            <person name="Andreopoulos B."/>
            <person name="Lipzen A."/>
            <person name="Chen C."/>
            <person name="Yanf M."/>
            <person name="Daum C."/>
            <person name="Ng V."/>
            <person name="Clum A."/>
            <person name="Steindorff A."/>
            <person name="Ohm R."/>
            <person name="Martin F."/>
            <person name="Silar P."/>
            <person name="Natvig D."/>
            <person name="Lalanne C."/>
            <person name="Gautier V."/>
            <person name="Ament-Velasquez S.L."/>
            <person name="Kruys A."/>
            <person name="Hutchinson M.I."/>
            <person name="Powell A.J."/>
            <person name="Barry K."/>
            <person name="Miller A.N."/>
            <person name="Grigoriev I.V."/>
            <person name="Debuchy R."/>
            <person name="Gladieux P."/>
            <person name="Thoren M.H."/>
            <person name="Johannesson H."/>
        </authorList>
    </citation>
    <scope>NUCLEOTIDE SEQUENCE</scope>
    <source>
        <strain evidence="2">CBS 955.72</strain>
    </source>
</reference>
<gene>
    <name evidence="2" type="ORF">B0T25DRAFT_206426</name>
</gene>
<feature type="region of interest" description="Disordered" evidence="1">
    <location>
        <begin position="105"/>
        <end position="161"/>
    </location>
</feature>
<feature type="compositionally biased region" description="Basic and acidic residues" evidence="1">
    <location>
        <begin position="482"/>
        <end position="498"/>
    </location>
</feature>
<evidence type="ECO:0000256" key="1">
    <source>
        <dbReference type="SAM" id="MobiDB-lite"/>
    </source>
</evidence>
<feature type="compositionally biased region" description="Pro residues" evidence="1">
    <location>
        <begin position="285"/>
        <end position="295"/>
    </location>
</feature>
<dbReference type="EMBL" id="JAUIQD010000004">
    <property type="protein sequence ID" value="KAK3353241.1"/>
    <property type="molecule type" value="Genomic_DNA"/>
</dbReference>
<feature type="compositionally biased region" description="Polar residues" evidence="1">
    <location>
        <begin position="148"/>
        <end position="161"/>
    </location>
</feature>
<keyword evidence="3" id="KW-1185">Reference proteome</keyword>
<feature type="compositionally biased region" description="Polar residues" evidence="1">
    <location>
        <begin position="362"/>
        <end position="379"/>
    </location>
</feature>
<sequence length="554" mass="60868">MDDTPPLESCLGDGHRKLRSMNIGSVSCEHMDHWQTYINRLIEEGKIWGKPCSVCLIDIIMWHRCKPSLLDVELLQTAPEMLIQAVIKKCVHAVAEGMRLLSNAQVPLQTSEPGRRTHPKDDHDFVATPNTRQTDDIPVPRQSPIARQPNNSSVLPTGESVSTSAHFDAQFESRYPSVEQLDHLLSSTSNQSAPRQPSPNTPSYYPPLSRANCPSRSTSTSPFASHPSFASQRGRRESSNSRGQQQVSSSQSSPTSAGHSSQPTRRLARAFNTAGSPFPFSTRPPISPETTPQPPSWNYVIASDADGETVCPPTSQTHIHLSSNSHRQTNTSLIHTAATPTQSHSHRDTTSNHGPRKPPLTFNVQVSQNTPPRVSTSDISDNRADQPVELQVYLDRPPREVARGEEHRAYTAHHGDSRRRQHRRASATIHDGKRGNCYQDNSTSNESVSSHVSSDALGFSSGRKKGSDEVARLSAHKNGRGAKGDERRCGSDGRRENGKGLYGVSSKVRERGGARKGGRRLEHPSSSGCDYISRERTRSVSRSGSIFRALVCFA</sequence>